<evidence type="ECO:0000256" key="13">
    <source>
        <dbReference type="ARBA" id="ARBA00031116"/>
    </source>
</evidence>
<evidence type="ECO:0000256" key="5">
    <source>
        <dbReference type="ARBA" id="ARBA00022568"/>
    </source>
</evidence>
<dbReference type="EMBL" id="CAJFCW020000002">
    <property type="protein sequence ID" value="CAG9093655.1"/>
    <property type="molecule type" value="Genomic_DNA"/>
</dbReference>
<feature type="transmembrane region" description="Helical" evidence="15">
    <location>
        <begin position="143"/>
        <end position="161"/>
    </location>
</feature>
<evidence type="ECO:0000313" key="18">
    <source>
        <dbReference type="Proteomes" id="UP000614601"/>
    </source>
</evidence>
<evidence type="ECO:0000256" key="9">
    <source>
        <dbReference type="ARBA" id="ARBA00022837"/>
    </source>
</evidence>
<feature type="signal peptide" evidence="16">
    <location>
        <begin position="1"/>
        <end position="20"/>
    </location>
</feature>
<accession>A0A811K7Z4</accession>
<dbReference type="GO" id="GO:0005789">
    <property type="term" value="C:endoplasmic reticulum membrane"/>
    <property type="evidence" value="ECO:0007669"/>
    <property type="project" value="UniProtKB-SubCell"/>
</dbReference>
<feature type="region of interest" description="Disordered" evidence="14">
    <location>
        <begin position="264"/>
        <end position="290"/>
    </location>
</feature>
<dbReference type="Pfam" id="PF06682">
    <property type="entry name" value="SARAF"/>
    <property type="match status" value="1"/>
</dbReference>
<evidence type="ECO:0000256" key="14">
    <source>
        <dbReference type="SAM" id="MobiDB-lite"/>
    </source>
</evidence>
<keyword evidence="18" id="KW-1185">Reference proteome</keyword>
<feature type="compositionally biased region" description="Gly residues" evidence="14">
    <location>
        <begin position="273"/>
        <end position="290"/>
    </location>
</feature>
<dbReference type="Proteomes" id="UP000614601">
    <property type="component" value="Unassembled WGS sequence"/>
</dbReference>
<dbReference type="AlphaFoldDB" id="A0A811K7Z4"/>
<dbReference type="PANTHER" id="PTHR15929:SF0">
    <property type="entry name" value="STORE-OPERATED CALCIUM ENTRY-ASSOCIATED REGULATORY FACTOR"/>
    <property type="match status" value="1"/>
</dbReference>
<dbReference type="GO" id="GO:2001256">
    <property type="term" value="P:regulation of store-operated calcium entry"/>
    <property type="evidence" value="ECO:0007669"/>
    <property type="project" value="InterPro"/>
</dbReference>
<evidence type="ECO:0000256" key="4">
    <source>
        <dbReference type="ARBA" id="ARBA00022448"/>
    </source>
</evidence>
<dbReference type="GO" id="GO:0006816">
    <property type="term" value="P:calcium ion transport"/>
    <property type="evidence" value="ECO:0007669"/>
    <property type="project" value="UniProtKB-KW"/>
</dbReference>
<dbReference type="PANTHER" id="PTHR15929">
    <property type="entry name" value="STORE-OPERATED CALCIUM ENTRY-ASSOCIATED REGULATORY FACTOR"/>
    <property type="match status" value="1"/>
</dbReference>
<gene>
    <name evidence="17" type="ORF">BOKJ2_LOCUS3730</name>
</gene>
<comment type="similarity">
    <text evidence="2">Belongs to the SARAF family.</text>
</comment>
<proteinExistence type="inferred from homology"/>
<organism evidence="17 18">
    <name type="scientific">Bursaphelenchus okinawaensis</name>
    <dbReference type="NCBI Taxonomy" id="465554"/>
    <lineage>
        <taxon>Eukaryota</taxon>
        <taxon>Metazoa</taxon>
        <taxon>Ecdysozoa</taxon>
        <taxon>Nematoda</taxon>
        <taxon>Chromadorea</taxon>
        <taxon>Rhabditida</taxon>
        <taxon>Tylenchina</taxon>
        <taxon>Tylenchomorpha</taxon>
        <taxon>Aphelenchoidea</taxon>
        <taxon>Aphelenchoididae</taxon>
        <taxon>Bursaphelenchus</taxon>
    </lineage>
</organism>
<feature type="region of interest" description="Disordered" evidence="14">
    <location>
        <begin position="183"/>
        <end position="218"/>
    </location>
</feature>
<sequence length="290" mass="31237">MKKIVVLIVLLLYCFIAIEAHQRVLLRDLSAVTLRRGDYTTGRRSSPVPQLQCVGGTARGKFTPKIVQCYNRGFDGMDVQWECKADMPDTFEFGRISVNCEGFDSPNDPFILAGSCGLEYELDYSQKGVHGGAYKDTTSSDRMVTILFYGVFVCFVLYIIYSWMKPGDYGTGAGYGSGGNYPGGGGGGGPDPPGWRRPPTAPPSYDDATKPNSSTGTSTGGAGFWSGMSLGALGGYAANHFMNSGNTRRRHQFYHDAGYDDYYDQPSTSGTSYSGGGTHTSSGFGGTTRR</sequence>
<keyword evidence="10 15" id="KW-1133">Transmembrane helix</keyword>
<keyword evidence="5" id="KW-0109">Calcium transport</keyword>
<dbReference type="InterPro" id="IPR009567">
    <property type="entry name" value="SARAF"/>
</dbReference>
<evidence type="ECO:0000256" key="11">
    <source>
        <dbReference type="ARBA" id="ARBA00023065"/>
    </source>
</evidence>
<keyword evidence="6 15" id="KW-0812">Transmembrane</keyword>
<evidence type="ECO:0000256" key="12">
    <source>
        <dbReference type="ARBA" id="ARBA00023136"/>
    </source>
</evidence>
<protein>
    <recommendedName>
        <fullName evidence="3">Store-operated calcium entry-associated regulatory factor</fullName>
    </recommendedName>
    <alternativeName>
        <fullName evidence="13">Transmembrane protein 66</fullName>
    </alternativeName>
</protein>
<evidence type="ECO:0000256" key="6">
    <source>
        <dbReference type="ARBA" id="ARBA00022692"/>
    </source>
</evidence>
<evidence type="ECO:0000256" key="15">
    <source>
        <dbReference type="SAM" id="Phobius"/>
    </source>
</evidence>
<feature type="compositionally biased region" description="Pro residues" evidence="14">
    <location>
        <begin position="190"/>
        <end position="202"/>
    </location>
</feature>
<evidence type="ECO:0000256" key="10">
    <source>
        <dbReference type="ARBA" id="ARBA00022989"/>
    </source>
</evidence>
<comment type="caution">
    <text evidence="17">The sequence shown here is derived from an EMBL/GenBank/DDBJ whole genome shotgun (WGS) entry which is preliminary data.</text>
</comment>
<evidence type="ECO:0000256" key="1">
    <source>
        <dbReference type="ARBA" id="ARBA00004115"/>
    </source>
</evidence>
<keyword evidence="4" id="KW-0813">Transport</keyword>
<name>A0A811K7Z4_9BILA</name>
<keyword evidence="12 15" id="KW-0472">Membrane</keyword>
<evidence type="ECO:0000256" key="2">
    <source>
        <dbReference type="ARBA" id="ARBA00006833"/>
    </source>
</evidence>
<evidence type="ECO:0000256" key="3">
    <source>
        <dbReference type="ARBA" id="ARBA00016584"/>
    </source>
</evidence>
<reference evidence="17" key="1">
    <citation type="submission" date="2020-09" db="EMBL/GenBank/DDBJ databases">
        <authorList>
            <person name="Kikuchi T."/>
        </authorList>
    </citation>
    <scope>NUCLEOTIDE SEQUENCE</scope>
    <source>
        <strain evidence="17">SH1</strain>
    </source>
</reference>
<dbReference type="OrthoDB" id="20303at2759"/>
<comment type="subcellular location">
    <subcellularLocation>
        <location evidence="1">Endoplasmic reticulum membrane</location>
        <topology evidence="1">Single-pass type I membrane protein</topology>
    </subcellularLocation>
</comment>
<dbReference type="EMBL" id="CAJFDH010000002">
    <property type="protein sequence ID" value="CAD5211510.1"/>
    <property type="molecule type" value="Genomic_DNA"/>
</dbReference>
<evidence type="ECO:0000256" key="8">
    <source>
        <dbReference type="ARBA" id="ARBA00022824"/>
    </source>
</evidence>
<keyword evidence="9" id="KW-0106">Calcium</keyword>
<keyword evidence="7 16" id="KW-0732">Signal</keyword>
<evidence type="ECO:0000256" key="16">
    <source>
        <dbReference type="SAM" id="SignalP"/>
    </source>
</evidence>
<evidence type="ECO:0000313" key="17">
    <source>
        <dbReference type="EMBL" id="CAD5211510.1"/>
    </source>
</evidence>
<keyword evidence="11" id="KW-0406">Ion transport</keyword>
<keyword evidence="8" id="KW-0256">Endoplasmic reticulum</keyword>
<feature type="chain" id="PRO_5035681533" description="Store-operated calcium entry-associated regulatory factor" evidence="16">
    <location>
        <begin position="21"/>
        <end position="290"/>
    </location>
</feature>
<dbReference type="Proteomes" id="UP000783686">
    <property type="component" value="Unassembled WGS sequence"/>
</dbReference>
<evidence type="ECO:0000256" key="7">
    <source>
        <dbReference type="ARBA" id="ARBA00022729"/>
    </source>
</evidence>